<evidence type="ECO:0000256" key="2">
    <source>
        <dbReference type="ARBA" id="ARBA00019449"/>
    </source>
</evidence>
<feature type="transmembrane region" description="Helical" evidence="8">
    <location>
        <begin position="62"/>
        <end position="80"/>
    </location>
</feature>
<evidence type="ECO:0000313" key="10">
    <source>
        <dbReference type="Proteomes" id="UP000008672"/>
    </source>
</evidence>
<dbReference type="InterPro" id="IPR028266">
    <property type="entry name" value="TP53I11"/>
</dbReference>
<evidence type="ECO:0000313" key="9">
    <source>
        <dbReference type="Ensembl" id="ENSLACP00000020564.1"/>
    </source>
</evidence>
<keyword evidence="10" id="KW-1185">Reference proteome</keyword>
<organism evidence="9 10">
    <name type="scientific">Latimeria chalumnae</name>
    <name type="common">Coelacanth</name>
    <dbReference type="NCBI Taxonomy" id="7897"/>
    <lineage>
        <taxon>Eukaryota</taxon>
        <taxon>Metazoa</taxon>
        <taxon>Chordata</taxon>
        <taxon>Craniata</taxon>
        <taxon>Vertebrata</taxon>
        <taxon>Euteleostomi</taxon>
        <taxon>Coelacanthiformes</taxon>
        <taxon>Coelacanthidae</taxon>
        <taxon>Latimeria</taxon>
    </lineage>
</organism>
<evidence type="ECO:0000256" key="8">
    <source>
        <dbReference type="SAM" id="Phobius"/>
    </source>
</evidence>
<reference evidence="10" key="1">
    <citation type="submission" date="2011-08" db="EMBL/GenBank/DDBJ databases">
        <title>The draft genome of Latimeria chalumnae.</title>
        <authorList>
            <person name="Di Palma F."/>
            <person name="Alfoldi J."/>
            <person name="Johnson J."/>
            <person name="Berlin A."/>
            <person name="Gnerre S."/>
            <person name="Jaffe D."/>
            <person name="MacCallum I."/>
            <person name="Young S."/>
            <person name="Walker B.J."/>
            <person name="Lander E."/>
            <person name="Lindblad-Toh K."/>
        </authorList>
    </citation>
    <scope>NUCLEOTIDE SEQUENCE [LARGE SCALE GENOMIC DNA]</scope>
    <source>
        <strain evidence="10">Wild caught</strain>
    </source>
</reference>
<dbReference type="InParanoid" id="H3BF93"/>
<comment type="subcellular location">
    <subcellularLocation>
        <location evidence="1">Membrane</location>
        <topology evidence="1">Multi-pass membrane protein</topology>
    </subcellularLocation>
</comment>
<dbReference type="PANTHER" id="PTHR31584">
    <property type="entry name" value="TUMOR PROTEIN P53-INDUCIBLE PROTEIN 11"/>
    <property type="match status" value="1"/>
</dbReference>
<dbReference type="HOGENOM" id="CLU_099575_1_0_1"/>
<keyword evidence="6 8" id="KW-0472">Membrane</keyword>
<dbReference type="OMA" id="WGLLMEA"/>
<dbReference type="EMBL" id="AFYH01005017">
    <property type="status" value="NOT_ANNOTATED_CDS"/>
    <property type="molecule type" value="Genomic_DNA"/>
</dbReference>
<evidence type="ECO:0000256" key="6">
    <source>
        <dbReference type="ARBA" id="ARBA00023136"/>
    </source>
</evidence>
<evidence type="ECO:0000256" key="7">
    <source>
        <dbReference type="ARBA" id="ARBA00032100"/>
    </source>
</evidence>
<feature type="transmembrane region" description="Helical" evidence="8">
    <location>
        <begin position="117"/>
        <end position="139"/>
    </location>
</feature>
<dbReference type="Proteomes" id="UP000008672">
    <property type="component" value="Unassembled WGS sequence"/>
</dbReference>
<dbReference type="STRING" id="7897.ENSLACP00000020564"/>
<reference evidence="9" key="3">
    <citation type="submission" date="2025-09" db="UniProtKB">
        <authorList>
            <consortium name="Ensembl"/>
        </authorList>
    </citation>
    <scope>IDENTIFICATION</scope>
</reference>
<dbReference type="Bgee" id="ENSLACG00000018072">
    <property type="expression patterns" value="Expressed in pectoral fin and 3 other cell types or tissues"/>
</dbReference>
<dbReference type="Pfam" id="PF14936">
    <property type="entry name" value="p53-inducible11"/>
    <property type="match status" value="1"/>
</dbReference>
<evidence type="ECO:0000256" key="4">
    <source>
        <dbReference type="ARBA" id="ARBA00022692"/>
    </source>
</evidence>
<keyword evidence="3" id="KW-0597">Phosphoprotein</keyword>
<evidence type="ECO:0000256" key="5">
    <source>
        <dbReference type="ARBA" id="ARBA00022989"/>
    </source>
</evidence>
<dbReference type="GO" id="GO:0016020">
    <property type="term" value="C:membrane"/>
    <property type="evidence" value="ECO:0007669"/>
    <property type="project" value="UniProtKB-SubCell"/>
</dbReference>
<dbReference type="Ensembl" id="ENSLACT00000020704.1">
    <property type="protein sequence ID" value="ENSLACP00000020564.1"/>
    <property type="gene ID" value="ENSLACG00000018072.1"/>
</dbReference>
<dbReference type="PANTHER" id="PTHR31584:SF1">
    <property type="entry name" value="TUMOR PROTEIN P53-INDUCIBLE PROTEIN 11"/>
    <property type="match status" value="1"/>
</dbReference>
<keyword evidence="5 8" id="KW-1133">Transmembrane helix</keyword>
<evidence type="ECO:0000256" key="1">
    <source>
        <dbReference type="ARBA" id="ARBA00004141"/>
    </source>
</evidence>
<feature type="transmembrane region" description="Helical" evidence="8">
    <location>
        <begin position="92"/>
        <end position="111"/>
    </location>
</feature>
<dbReference type="FunCoup" id="H3BF93">
    <property type="interactions" value="137"/>
</dbReference>
<proteinExistence type="predicted"/>
<name>H3BF93_LATCH</name>
<keyword evidence="4 8" id="KW-0812">Transmembrane</keyword>
<gene>
    <name evidence="9" type="primary">TP53I11</name>
</gene>
<accession>H3BF93</accession>
<feature type="transmembrane region" description="Helical" evidence="8">
    <location>
        <begin position="20"/>
        <end position="42"/>
    </location>
</feature>
<dbReference type="EMBL" id="AFYH01005015">
    <property type="status" value="NOT_ANNOTATED_CDS"/>
    <property type="molecule type" value="Genomic_DNA"/>
</dbReference>
<protein>
    <recommendedName>
        <fullName evidence="2">Tumor protein p53-inducible protein 11</fullName>
    </recommendedName>
    <alternativeName>
        <fullName evidence="7">p53-induced gene 11 protein</fullName>
    </alternativeName>
</protein>
<evidence type="ECO:0000256" key="3">
    <source>
        <dbReference type="ARBA" id="ARBA00022553"/>
    </source>
</evidence>
<reference evidence="9" key="2">
    <citation type="submission" date="2025-08" db="UniProtKB">
        <authorList>
            <consortium name="Ensembl"/>
        </authorList>
    </citation>
    <scope>IDENTIFICATION</scope>
</reference>
<dbReference type="EMBL" id="AFYH01005016">
    <property type="status" value="NOT_ANNOTATED_CDS"/>
    <property type="molecule type" value="Genomic_DNA"/>
</dbReference>
<dbReference type="eggNOG" id="ENOG502QQ2K">
    <property type="taxonomic scope" value="Eukaryota"/>
</dbReference>
<dbReference type="GeneTree" id="ENSGT00390000017249"/>
<sequence>QISQMLGNEIKFAVREPLGLRLWQFASALMFTGVAVMALTFPDRLYDTIFDEVAAGGSKMSVRLYGGALFSLSLIMWNALYTSEKAIIRWTLLMEACYFTVQFLITTITLVENGAVSNGTMLLLSSRGVFILISFFYYYQVGRRPKKT</sequence>
<dbReference type="AlphaFoldDB" id="H3BF93"/>